<feature type="transmembrane region" description="Helical" evidence="1">
    <location>
        <begin position="29"/>
        <end position="49"/>
    </location>
</feature>
<organism evidence="2">
    <name type="scientific">Ignisphaera aggregans</name>
    <dbReference type="NCBI Taxonomy" id="334771"/>
    <lineage>
        <taxon>Archaea</taxon>
        <taxon>Thermoproteota</taxon>
        <taxon>Thermoprotei</taxon>
        <taxon>Desulfurococcales</taxon>
        <taxon>Desulfurococcaceae</taxon>
        <taxon>Ignisphaera</taxon>
    </lineage>
</organism>
<feature type="transmembrane region" description="Helical" evidence="1">
    <location>
        <begin position="325"/>
        <end position="346"/>
    </location>
</feature>
<comment type="caution">
    <text evidence="2">The sequence shown here is derived from an EMBL/GenBank/DDBJ whole genome shotgun (WGS) entry which is preliminary data.</text>
</comment>
<dbReference type="AlphaFoldDB" id="A0A7C4JIF4"/>
<evidence type="ECO:0000256" key="1">
    <source>
        <dbReference type="SAM" id="Phobius"/>
    </source>
</evidence>
<evidence type="ECO:0008006" key="3">
    <source>
        <dbReference type="Google" id="ProtNLM"/>
    </source>
</evidence>
<dbReference type="InterPro" id="IPR056569">
    <property type="entry name" value="ArlJ-like"/>
</dbReference>
<dbReference type="PANTHER" id="PTHR35402:SF1">
    <property type="entry name" value="TYPE II SECRETION SYSTEM PROTEIN GSPF DOMAIN-CONTAINING PROTEIN"/>
    <property type="match status" value="1"/>
</dbReference>
<feature type="transmembrane region" description="Helical" evidence="1">
    <location>
        <begin position="541"/>
        <end position="561"/>
    </location>
</feature>
<reference evidence="2" key="1">
    <citation type="journal article" date="2020" name="mSystems">
        <title>Genome- and Community-Level Interaction Insights into Carbon Utilization and Element Cycling Functions of Hydrothermarchaeota in Hydrothermal Sediment.</title>
        <authorList>
            <person name="Zhou Z."/>
            <person name="Liu Y."/>
            <person name="Xu W."/>
            <person name="Pan J."/>
            <person name="Luo Z.H."/>
            <person name="Li M."/>
        </authorList>
    </citation>
    <scope>NUCLEOTIDE SEQUENCE [LARGE SCALE GENOMIC DNA]</scope>
    <source>
        <strain evidence="2">SpSt-637</strain>
    </source>
</reference>
<sequence>MSQIHYTPEYIAMLFTYVAIITLTNSWNIASAIALILSILLVSLGDTIFDRFEQNTRDLMISKYIYTGRGLSSRRVKLLTRILKNFVLGIVLFLGYILSYPVTYGVVPPLLLLVAFGVLSVSALVIYFFPKISIVFWISQRKTDVEVELPYALVFLRTLAPLRLPVYELIELIEESVSLKAFAKEVKLAKKISSATSTSFLTALDTLTANHPSEKMREIFRRIILVAASMGDIKEIAEKVFEEVYTWFESRISALVEKFTIIVGTALFAYFFTPIVVAAIAPIIGASTLPILVFILSIQLLAFFVLYTLITSFYPTSLVIKPSRVSLMVGGIFIVSSLMLAIANIFLNILGLGINDKILIVMFAVFLGIPILFTEKEIRRAKFYDRFVQMSSDTLSLVAITGENPAKTLLENSKSYGDKMRRFVTVIVSGYTSPALRQALIAKAPSLYHATFIETLVTVLRLGFKPEALRTFATSYEKLNIVVGSARGFASMLETVMIGLSVVAGGFLAYLDKIYNNLWSLIMKVGVVGSTTVIFAQMPSIYAIIDALTVLSMLLTSMFVGKVRGGSILYSFRAALAMVVFYAVAKYIVLNLAF</sequence>
<dbReference type="PANTHER" id="PTHR35402">
    <property type="entry name" value="INTEGRAL MEMBRANE PROTEIN-RELATED"/>
    <property type="match status" value="1"/>
</dbReference>
<keyword evidence="1" id="KW-0472">Membrane</keyword>
<accession>A0A7C4JIF4</accession>
<protein>
    <recommendedName>
        <fullName evidence="3">Type II secretion system protein GspF domain-containing protein</fullName>
    </recommendedName>
</protein>
<evidence type="ECO:0000313" key="2">
    <source>
        <dbReference type="EMBL" id="HGQ63724.1"/>
    </source>
</evidence>
<proteinExistence type="predicted"/>
<feature type="transmembrane region" description="Helical" evidence="1">
    <location>
        <begin position="358"/>
        <end position="374"/>
    </location>
</feature>
<gene>
    <name evidence="2" type="ORF">ENU08_00535</name>
</gene>
<feature type="transmembrane region" description="Helical" evidence="1">
    <location>
        <begin position="568"/>
        <end position="589"/>
    </location>
</feature>
<keyword evidence="1" id="KW-0812">Transmembrane</keyword>
<name>A0A7C4JIF4_9CREN</name>
<dbReference type="EMBL" id="DTBD01000005">
    <property type="protein sequence ID" value="HGQ63724.1"/>
    <property type="molecule type" value="Genomic_DNA"/>
</dbReference>
<feature type="transmembrane region" description="Helical" evidence="1">
    <location>
        <begin position="489"/>
        <end position="511"/>
    </location>
</feature>
<feature type="transmembrane region" description="Helical" evidence="1">
    <location>
        <begin position="110"/>
        <end position="129"/>
    </location>
</feature>
<keyword evidence="1" id="KW-1133">Transmembrane helix</keyword>
<feature type="transmembrane region" description="Helical" evidence="1">
    <location>
        <begin position="259"/>
        <end position="285"/>
    </location>
</feature>
<feature type="transmembrane region" description="Helical" evidence="1">
    <location>
        <begin position="78"/>
        <end position="98"/>
    </location>
</feature>
<feature type="transmembrane region" description="Helical" evidence="1">
    <location>
        <begin position="291"/>
        <end position="313"/>
    </location>
</feature>